<sequence length="61" mass="7091">MTVVSNDPIWWPVINSYRIYSYAEAVSFTAVIYDWVLTFEQVVCGSCYDWSNRCTKNVAID</sequence>
<dbReference type="InParanoid" id="A0A1B7MZ20"/>
<evidence type="ECO:0000313" key="2">
    <source>
        <dbReference type="Proteomes" id="UP000092154"/>
    </source>
</evidence>
<protein>
    <submittedName>
        <fullName evidence="1">Uncharacterized protein</fullName>
    </submittedName>
</protein>
<dbReference type="OrthoDB" id="2692685at2759"/>
<evidence type="ECO:0000313" key="1">
    <source>
        <dbReference type="EMBL" id="OAX37854.1"/>
    </source>
</evidence>
<accession>A0A1B7MZ20</accession>
<dbReference type="AlphaFoldDB" id="A0A1B7MZ20"/>
<keyword evidence="2" id="KW-1185">Reference proteome</keyword>
<organism evidence="1 2">
    <name type="scientific">Rhizopogon vinicolor AM-OR11-026</name>
    <dbReference type="NCBI Taxonomy" id="1314800"/>
    <lineage>
        <taxon>Eukaryota</taxon>
        <taxon>Fungi</taxon>
        <taxon>Dikarya</taxon>
        <taxon>Basidiomycota</taxon>
        <taxon>Agaricomycotina</taxon>
        <taxon>Agaricomycetes</taxon>
        <taxon>Agaricomycetidae</taxon>
        <taxon>Boletales</taxon>
        <taxon>Suillineae</taxon>
        <taxon>Rhizopogonaceae</taxon>
        <taxon>Rhizopogon</taxon>
    </lineage>
</organism>
<proteinExistence type="predicted"/>
<gene>
    <name evidence="1" type="ORF">K503DRAFT_207607</name>
</gene>
<dbReference type="EMBL" id="KV448327">
    <property type="protein sequence ID" value="OAX37854.1"/>
    <property type="molecule type" value="Genomic_DNA"/>
</dbReference>
<name>A0A1B7MZ20_9AGAM</name>
<dbReference type="Proteomes" id="UP000092154">
    <property type="component" value="Unassembled WGS sequence"/>
</dbReference>
<reference evidence="1 2" key="1">
    <citation type="submission" date="2016-06" db="EMBL/GenBank/DDBJ databases">
        <title>Comparative genomics of the ectomycorrhizal sister species Rhizopogon vinicolor and Rhizopogon vesiculosus (Basidiomycota: Boletales) reveals a divergence of the mating type B locus.</title>
        <authorList>
            <consortium name="DOE Joint Genome Institute"/>
            <person name="Mujic A.B."/>
            <person name="Kuo A."/>
            <person name="Tritt A."/>
            <person name="Lipzen A."/>
            <person name="Chen C."/>
            <person name="Johnson J."/>
            <person name="Sharma A."/>
            <person name="Barry K."/>
            <person name="Grigoriev I.V."/>
            <person name="Spatafora J.W."/>
        </authorList>
    </citation>
    <scope>NUCLEOTIDE SEQUENCE [LARGE SCALE GENOMIC DNA]</scope>
    <source>
        <strain evidence="1 2">AM-OR11-026</strain>
    </source>
</reference>